<protein>
    <submittedName>
        <fullName evidence="2">Uncharacterized protein</fullName>
    </submittedName>
</protein>
<dbReference type="RefSeq" id="WP_008222505.1">
    <property type="nucleotide sequence ID" value="NZ_BAFK01000016.1"/>
</dbReference>
<feature type="transmembrane region" description="Helical" evidence="1">
    <location>
        <begin position="249"/>
        <end position="272"/>
    </location>
</feature>
<feature type="transmembrane region" description="Helical" evidence="1">
    <location>
        <begin position="28"/>
        <end position="52"/>
    </location>
</feature>
<dbReference type="Proteomes" id="UP000004374">
    <property type="component" value="Unassembled WGS sequence"/>
</dbReference>
<evidence type="ECO:0000313" key="2">
    <source>
        <dbReference type="EMBL" id="GAB59684.1"/>
    </source>
</evidence>
<accession>I1E056</accession>
<dbReference type="Pfam" id="PF19632">
    <property type="entry name" value="DUF6136"/>
    <property type="match status" value="1"/>
</dbReference>
<organism evidence="2 3">
    <name type="scientific">Rheinheimera nanhaiensis E407-8</name>
    <dbReference type="NCBI Taxonomy" id="562729"/>
    <lineage>
        <taxon>Bacteria</taxon>
        <taxon>Pseudomonadati</taxon>
        <taxon>Pseudomonadota</taxon>
        <taxon>Gammaproteobacteria</taxon>
        <taxon>Chromatiales</taxon>
        <taxon>Chromatiaceae</taxon>
        <taxon>Rheinheimera</taxon>
    </lineage>
</organism>
<evidence type="ECO:0000256" key="1">
    <source>
        <dbReference type="SAM" id="Phobius"/>
    </source>
</evidence>
<feature type="transmembrane region" description="Helical" evidence="1">
    <location>
        <begin position="341"/>
        <end position="360"/>
    </location>
</feature>
<keyword evidence="1" id="KW-1133">Transmembrane helix</keyword>
<evidence type="ECO:0000313" key="3">
    <source>
        <dbReference type="Proteomes" id="UP000004374"/>
    </source>
</evidence>
<keyword evidence="1" id="KW-0472">Membrane</keyword>
<dbReference type="AlphaFoldDB" id="I1E056"/>
<dbReference type="STRING" id="562729.RNAN_2690"/>
<proteinExistence type="predicted"/>
<feature type="transmembrane region" description="Helical" evidence="1">
    <location>
        <begin position="138"/>
        <end position="156"/>
    </location>
</feature>
<reference evidence="2 3" key="1">
    <citation type="journal article" date="2012" name="J. Bacteriol.">
        <title>Genome Sequence of the Protease-Producing Bacterium Rheinheimera nanhaiensis E407-8T, Isolated from Deep-Sea Sediment of the South China Sea.</title>
        <authorList>
            <person name="Zhang X.-Y."/>
            <person name="Zhang Y.-J."/>
            <person name="Qin Q.-L."/>
            <person name="Xie B.-B."/>
            <person name="Chen X.-L."/>
            <person name="Zhou B.-C."/>
            <person name="Zhang Y.-Z."/>
        </authorList>
    </citation>
    <scope>NUCLEOTIDE SEQUENCE [LARGE SCALE GENOMIC DNA]</scope>
    <source>
        <strain evidence="2 3">E407-8</strain>
    </source>
</reference>
<feature type="transmembrane region" description="Helical" evidence="1">
    <location>
        <begin position="103"/>
        <end position="126"/>
    </location>
</feature>
<name>I1E056_9GAMM</name>
<dbReference type="InterPro" id="IPR045614">
    <property type="entry name" value="DUF6136"/>
</dbReference>
<sequence length="361" mass="40653">MRFSAYLKLRWRCFYAASQQLIQQLQQLVLWILVLLGPALAALGFMLLLALGLLYQPGLAATERLLLCWCLLSGQTLLLWLYQQAILASRYRLFLRSFAITPLWQRSVDILLMFVCSPILVLHLLIIAGADLSQWHTVLPQLCFALLQLLFALSALYRPRPTVTLLLLCLPALLLLPLPFSTGLGVLALIWLCSLLPIRLSLPKISSHSPLLFWCQLWRQQMAQWLSRLMLILLCLLIAYISLKQRPDLAALISYSAGLLLLLVSASMQLNSNNTVQLYQLFFQLYPPVLKQWQFLPPLLLGLLSGTLLTLLGPPASLLLLLLPAFVVSWYLAWRQPQRFVGGWLAASLLSSGLYILLGIG</sequence>
<feature type="transmembrane region" description="Helical" evidence="1">
    <location>
        <begin position="318"/>
        <end position="334"/>
    </location>
</feature>
<keyword evidence="3" id="KW-1185">Reference proteome</keyword>
<keyword evidence="1" id="KW-0812">Transmembrane</keyword>
<feature type="transmembrane region" description="Helical" evidence="1">
    <location>
        <begin position="223"/>
        <end position="243"/>
    </location>
</feature>
<gene>
    <name evidence="2" type="ORF">RNAN_2690</name>
</gene>
<comment type="caution">
    <text evidence="2">The sequence shown here is derived from an EMBL/GenBank/DDBJ whole genome shotgun (WGS) entry which is preliminary data.</text>
</comment>
<dbReference type="EMBL" id="BAFK01000016">
    <property type="protein sequence ID" value="GAB59684.1"/>
    <property type="molecule type" value="Genomic_DNA"/>
</dbReference>
<dbReference type="OrthoDB" id="9847970at2"/>
<feature type="transmembrane region" description="Helical" evidence="1">
    <location>
        <begin position="64"/>
        <end position="82"/>
    </location>
</feature>